<evidence type="ECO:0000256" key="1">
    <source>
        <dbReference type="ARBA" id="ARBA00022801"/>
    </source>
</evidence>
<evidence type="ECO:0000313" key="4">
    <source>
        <dbReference type="Proteomes" id="UP000008363"/>
    </source>
</evidence>
<sequence length="278" mass="30602">MTERLTEFANGDLVFDVLDDGPIDGPPVVLLHGFPQRATAWELVAPLLHDKGFRTIAPDQRGYSPRARPPRRRDYRLGELAGDVIALVDALGVDRVDLVGHDWGGSAAWTAAARHPDRVRTLTAISTPHPAAFVQAMPRGQLLRSWYMAFFALPAVPEFLLARSFRPGSAALGRMGLPERFSSRLHDDIVISGALPGALNWYRGMPFSLRGERIPPVAVPTTFVWSDDDAYLGWPAARLTAGWVRGPYEFRVIRGADHWLLEKNPSDVAAAIIDRIGG</sequence>
<keyword evidence="1 3" id="KW-0378">Hydrolase</keyword>
<dbReference type="InterPro" id="IPR029058">
    <property type="entry name" value="AB_hydrolase_fold"/>
</dbReference>
<reference evidence="3 4" key="1">
    <citation type="submission" date="2012-08" db="EMBL/GenBank/DDBJ databases">
        <title>Whole genome shotgun sequence of Gordonia rhizosphera NBRC 16068.</title>
        <authorList>
            <person name="Takarada H."/>
            <person name="Isaki S."/>
            <person name="Hosoyama A."/>
            <person name="Tsuchikane K."/>
            <person name="Katsumata H."/>
            <person name="Baba S."/>
            <person name="Ohji S."/>
            <person name="Yamazaki S."/>
            <person name="Fujita N."/>
        </authorList>
    </citation>
    <scope>NUCLEOTIDE SEQUENCE [LARGE SCALE GENOMIC DNA]</scope>
    <source>
        <strain evidence="3 4">NBRC 16068</strain>
    </source>
</reference>
<dbReference type="PANTHER" id="PTHR43329">
    <property type="entry name" value="EPOXIDE HYDROLASE"/>
    <property type="match status" value="1"/>
</dbReference>
<dbReference type="STRING" id="1108045.GORHZ_119_00210"/>
<accession>K6WWH3</accession>
<keyword evidence="4" id="KW-1185">Reference proteome</keyword>
<dbReference type="PRINTS" id="PR00111">
    <property type="entry name" value="ABHYDROLASE"/>
</dbReference>
<dbReference type="InterPro" id="IPR000073">
    <property type="entry name" value="AB_hydrolase_1"/>
</dbReference>
<evidence type="ECO:0000313" key="3">
    <source>
        <dbReference type="EMBL" id="GAB90894.1"/>
    </source>
</evidence>
<dbReference type="RefSeq" id="WP_006334057.1">
    <property type="nucleotide sequence ID" value="NZ_BAHC01000119.1"/>
</dbReference>
<proteinExistence type="predicted"/>
<dbReference type="EMBL" id="BAHC01000119">
    <property type="protein sequence ID" value="GAB90894.1"/>
    <property type="molecule type" value="Genomic_DNA"/>
</dbReference>
<dbReference type="SUPFAM" id="SSF53474">
    <property type="entry name" value="alpha/beta-Hydrolases"/>
    <property type="match status" value="1"/>
</dbReference>
<organism evidence="3 4">
    <name type="scientific">Gordonia rhizosphera NBRC 16068</name>
    <dbReference type="NCBI Taxonomy" id="1108045"/>
    <lineage>
        <taxon>Bacteria</taxon>
        <taxon>Bacillati</taxon>
        <taxon>Actinomycetota</taxon>
        <taxon>Actinomycetes</taxon>
        <taxon>Mycobacteriales</taxon>
        <taxon>Gordoniaceae</taxon>
        <taxon>Gordonia</taxon>
    </lineage>
</organism>
<dbReference type="InterPro" id="IPR000639">
    <property type="entry name" value="Epox_hydrolase-like"/>
</dbReference>
<dbReference type="eggNOG" id="COG0596">
    <property type="taxonomic scope" value="Bacteria"/>
</dbReference>
<comment type="caution">
    <text evidence="3">The sequence shown here is derived from an EMBL/GenBank/DDBJ whole genome shotgun (WGS) entry which is preliminary data.</text>
</comment>
<dbReference type="Gene3D" id="3.40.50.1820">
    <property type="entry name" value="alpha/beta hydrolase"/>
    <property type="match status" value="1"/>
</dbReference>
<dbReference type="GO" id="GO:0016787">
    <property type="term" value="F:hydrolase activity"/>
    <property type="evidence" value="ECO:0007669"/>
    <property type="project" value="UniProtKB-KW"/>
</dbReference>
<protein>
    <submittedName>
        <fullName evidence="3">Putative epoxide hydrolase</fullName>
    </submittedName>
</protein>
<dbReference type="Proteomes" id="UP000008363">
    <property type="component" value="Unassembled WGS sequence"/>
</dbReference>
<feature type="domain" description="AB hydrolase-1" evidence="2">
    <location>
        <begin position="26"/>
        <end position="265"/>
    </location>
</feature>
<name>K6WWH3_9ACTN</name>
<dbReference type="Pfam" id="PF00561">
    <property type="entry name" value="Abhydrolase_1"/>
    <property type="match status" value="1"/>
</dbReference>
<dbReference type="PRINTS" id="PR00412">
    <property type="entry name" value="EPOXHYDRLASE"/>
</dbReference>
<dbReference type="AlphaFoldDB" id="K6WWH3"/>
<dbReference type="OrthoDB" id="2987348at2"/>
<evidence type="ECO:0000259" key="2">
    <source>
        <dbReference type="Pfam" id="PF00561"/>
    </source>
</evidence>
<gene>
    <name evidence="3" type="ORF">GORHZ_119_00210</name>
</gene>